<dbReference type="Pfam" id="PF00515">
    <property type="entry name" value="TPR_1"/>
    <property type="match status" value="1"/>
</dbReference>
<dbReference type="PROSITE" id="PS50293">
    <property type="entry name" value="TPR_REGION"/>
    <property type="match status" value="1"/>
</dbReference>
<gene>
    <name evidence="4" type="ORF">ABQJ54_17285</name>
</gene>
<dbReference type="InterPro" id="IPR050768">
    <property type="entry name" value="UPF0353/GerABKA_families"/>
</dbReference>
<keyword evidence="3" id="KW-0472">Membrane</keyword>
<evidence type="ECO:0000256" key="2">
    <source>
        <dbReference type="SAM" id="MobiDB-lite"/>
    </source>
</evidence>
<evidence type="ECO:0000256" key="3">
    <source>
        <dbReference type="SAM" id="Phobius"/>
    </source>
</evidence>
<dbReference type="Gene3D" id="1.25.40.10">
    <property type="entry name" value="Tetratricopeptide repeat domain"/>
    <property type="match status" value="1"/>
</dbReference>
<comment type="caution">
    <text evidence="4">The sequence shown here is derived from an EMBL/GenBank/DDBJ whole genome shotgun (WGS) entry which is preliminary data.</text>
</comment>
<feature type="transmembrane region" description="Helical" evidence="3">
    <location>
        <begin position="61"/>
        <end position="82"/>
    </location>
</feature>
<keyword evidence="3" id="KW-1133">Transmembrane helix</keyword>
<accession>A0ABV3QI52</accession>
<feature type="compositionally biased region" description="Low complexity" evidence="2">
    <location>
        <begin position="552"/>
        <end position="580"/>
    </location>
</feature>
<evidence type="ECO:0000313" key="5">
    <source>
        <dbReference type="Proteomes" id="UP001556220"/>
    </source>
</evidence>
<dbReference type="SUPFAM" id="SSF48452">
    <property type="entry name" value="TPR-like"/>
    <property type="match status" value="1"/>
</dbReference>
<dbReference type="EMBL" id="JBFOHK010000005">
    <property type="protein sequence ID" value="MEW9573510.1"/>
    <property type="molecule type" value="Genomic_DNA"/>
</dbReference>
<proteinExistence type="predicted"/>
<dbReference type="Proteomes" id="UP001556220">
    <property type="component" value="Unassembled WGS sequence"/>
</dbReference>
<dbReference type="InterPro" id="IPR011990">
    <property type="entry name" value="TPR-like_helical_dom_sf"/>
</dbReference>
<sequence length="654" mass="69282">MSEALAQFHFIRPWWLCALVALPWLLWQAARRGRGLQALARLVDTELLPALLQGRAARQRLPLGLLALAWLLAVLALAGPAWSRVEQPLYARRAAQVVAISLSQRMLSHDVAPSRIDRARYKAHDLLMANRDGLNALVGYAGEAFVVAPLTSDVHSLGTLLDAMAPDTMPVDGDNAAAAIQRGAALIRDAKVGGGSLVLITDTADAAAQDAARKARAEGVRVSVLGVGTPPGAPVPLPDGGFLHDAQGHLQLAGRDDAALSVVAAAGGGRYAPSSADDSDIAAMRGELHAGSTQAVRGQVGDEWQDRGPWLLLFLLPLAALAFRRGWLLLVPLVLLPMLPGTAQAANWRDLWQRRDQQAATALRQGDAKQAMQLARDPALRGAAAYRAGDYAAATQALREAQGADAPYNLGNALAREGKYQDAIQAYDRALRLDPANADAKANRQAVEDWLRKQQKPPQNQSSPSQQQQQKQGGQSSSNGQGGNSGQGKDRQNQSEQDKSGQDKSNGQSGQSPQQGDSSKQQGRQDASSDAGKSPQDEAKQGGQPSPGNSGAQQDNQQPTPAQQAAQQAQAAKAQQALKQQLDKELGAAGKPATNQVPAHQLGAGGADDPQSKLPADLRQALQRVPDDPGALLRRKFELEYQRRHGGVADEDGP</sequence>
<dbReference type="RefSeq" id="WP_367855564.1">
    <property type="nucleotide sequence ID" value="NZ_JBFOHK010000005.1"/>
</dbReference>
<reference evidence="4 5" key="1">
    <citation type="submission" date="2024-06" db="EMBL/GenBank/DDBJ databases">
        <authorList>
            <person name="Woo H."/>
        </authorList>
    </citation>
    <scope>NUCLEOTIDE SEQUENCE [LARGE SCALE GENOMIC DNA]</scope>
    <source>
        <strain evidence="4 5">Si-c</strain>
    </source>
</reference>
<name>A0ABV3QI52_9GAMM</name>
<feature type="compositionally biased region" description="Basic and acidic residues" evidence="2">
    <location>
        <begin position="488"/>
        <end position="502"/>
    </location>
</feature>
<feature type="repeat" description="TPR" evidence="1">
    <location>
        <begin position="404"/>
        <end position="437"/>
    </location>
</feature>
<keyword evidence="5" id="KW-1185">Reference proteome</keyword>
<feature type="transmembrane region" description="Helical" evidence="3">
    <location>
        <begin position="6"/>
        <end position="27"/>
    </location>
</feature>
<keyword evidence="3" id="KW-0812">Transmembrane</keyword>
<dbReference type="PANTHER" id="PTHR22550">
    <property type="entry name" value="SPORE GERMINATION PROTEIN"/>
    <property type="match status" value="1"/>
</dbReference>
<keyword evidence="1" id="KW-0802">TPR repeat</keyword>
<dbReference type="SUPFAM" id="SSF53300">
    <property type="entry name" value="vWA-like"/>
    <property type="match status" value="1"/>
</dbReference>
<dbReference type="PANTHER" id="PTHR22550:SF14">
    <property type="entry name" value="VWFA DOMAIN-CONTAINING PROTEIN"/>
    <property type="match status" value="1"/>
</dbReference>
<feature type="region of interest" description="Disordered" evidence="2">
    <location>
        <begin position="438"/>
        <end position="629"/>
    </location>
</feature>
<organism evidence="4 5">
    <name type="scientific">Rhodanobacter lycopersici</name>
    <dbReference type="NCBI Taxonomy" id="3162487"/>
    <lineage>
        <taxon>Bacteria</taxon>
        <taxon>Pseudomonadati</taxon>
        <taxon>Pseudomonadota</taxon>
        <taxon>Gammaproteobacteria</taxon>
        <taxon>Lysobacterales</taxon>
        <taxon>Rhodanobacteraceae</taxon>
        <taxon>Rhodanobacter</taxon>
    </lineage>
</organism>
<dbReference type="InterPro" id="IPR036465">
    <property type="entry name" value="vWFA_dom_sf"/>
</dbReference>
<dbReference type="SMART" id="SM00028">
    <property type="entry name" value="TPR"/>
    <property type="match status" value="1"/>
</dbReference>
<evidence type="ECO:0000256" key="1">
    <source>
        <dbReference type="PROSITE-ProRule" id="PRU00339"/>
    </source>
</evidence>
<protein>
    <submittedName>
        <fullName evidence="4">Tetratricopeptide repeat protein</fullName>
    </submittedName>
</protein>
<dbReference type="PROSITE" id="PS50005">
    <property type="entry name" value="TPR"/>
    <property type="match status" value="1"/>
</dbReference>
<dbReference type="Gene3D" id="3.40.50.410">
    <property type="entry name" value="von Willebrand factor, type A domain"/>
    <property type="match status" value="1"/>
</dbReference>
<evidence type="ECO:0000313" key="4">
    <source>
        <dbReference type="EMBL" id="MEW9573510.1"/>
    </source>
</evidence>
<feature type="compositionally biased region" description="Low complexity" evidence="2">
    <location>
        <begin position="456"/>
        <end position="479"/>
    </location>
</feature>
<dbReference type="InterPro" id="IPR019734">
    <property type="entry name" value="TPR_rpt"/>
</dbReference>
<feature type="compositionally biased region" description="Low complexity" evidence="2">
    <location>
        <begin position="507"/>
        <end position="522"/>
    </location>
</feature>